<dbReference type="AlphaFoldDB" id="A0A3N0EHX4"/>
<reference evidence="2 3" key="1">
    <citation type="submission" date="2018-11" db="EMBL/GenBank/DDBJ databases">
        <title>The genome draft of YIM 96095.</title>
        <authorList>
            <person name="Tang S.-K."/>
            <person name="Chunyu W.-X."/>
            <person name="Feng Y.-Z."/>
        </authorList>
    </citation>
    <scope>NUCLEOTIDE SEQUENCE [LARGE SCALE GENOMIC DNA]</scope>
    <source>
        <strain evidence="2 3">YIM 96095</strain>
    </source>
</reference>
<organism evidence="2 3">
    <name type="scientific">Halostreptopolyspora alba</name>
    <dbReference type="NCBI Taxonomy" id="2487137"/>
    <lineage>
        <taxon>Bacteria</taxon>
        <taxon>Bacillati</taxon>
        <taxon>Actinomycetota</taxon>
        <taxon>Actinomycetes</taxon>
        <taxon>Streptosporangiales</taxon>
        <taxon>Nocardiopsidaceae</taxon>
        <taxon>Halostreptopolyspora</taxon>
    </lineage>
</organism>
<protein>
    <submittedName>
        <fullName evidence="2">Uncharacterized protein</fullName>
    </submittedName>
</protein>
<name>A0A3N0EHX4_9ACTN</name>
<feature type="compositionally biased region" description="Polar residues" evidence="1">
    <location>
        <begin position="1"/>
        <end position="13"/>
    </location>
</feature>
<dbReference type="Proteomes" id="UP000269198">
    <property type="component" value="Unassembled WGS sequence"/>
</dbReference>
<feature type="region of interest" description="Disordered" evidence="1">
    <location>
        <begin position="1"/>
        <end position="24"/>
    </location>
</feature>
<sequence length="89" mass="10151">MRNTEDASPTDTVHSVDPPDPDLPEVLVPLHEEFGTWWRIEYHPWNRSAPYAARPRFNNGNGRTLRSDSVRLLARVLELATPDDAADEE</sequence>
<evidence type="ECO:0000256" key="1">
    <source>
        <dbReference type="SAM" id="MobiDB-lite"/>
    </source>
</evidence>
<evidence type="ECO:0000313" key="2">
    <source>
        <dbReference type="EMBL" id="RNL87279.1"/>
    </source>
</evidence>
<dbReference type="EMBL" id="RJMB01000001">
    <property type="protein sequence ID" value="RNL87279.1"/>
    <property type="molecule type" value="Genomic_DNA"/>
</dbReference>
<gene>
    <name evidence="2" type="ORF">EFW17_00005</name>
</gene>
<accession>A0A3N0EHX4</accession>
<evidence type="ECO:0000313" key="3">
    <source>
        <dbReference type="Proteomes" id="UP000269198"/>
    </source>
</evidence>
<proteinExistence type="predicted"/>
<keyword evidence="3" id="KW-1185">Reference proteome</keyword>
<comment type="caution">
    <text evidence="2">The sequence shown here is derived from an EMBL/GenBank/DDBJ whole genome shotgun (WGS) entry which is preliminary data.</text>
</comment>